<feature type="transmembrane region" description="Helical" evidence="9">
    <location>
        <begin position="297"/>
        <end position="321"/>
    </location>
</feature>
<evidence type="ECO:0000256" key="2">
    <source>
        <dbReference type="ARBA" id="ARBA00022448"/>
    </source>
</evidence>
<evidence type="ECO:0000256" key="5">
    <source>
        <dbReference type="ARBA" id="ARBA00022989"/>
    </source>
</evidence>
<dbReference type="Pfam" id="PF00999">
    <property type="entry name" value="Na_H_Exchanger"/>
    <property type="match status" value="1"/>
</dbReference>
<sequence>MNGASPGETSSMHSATPPTEPATPLATGPSLTPPFDDPVLIFGLAMVIFLVAPLVLKRYRLPGIVGVILIGAAIGPNGVHLLERDATIQLLGEVGLIYLMFIAGLEINLNQFIEYKDRSIVFGLFSFVIPQAIGTVVGVYVLDLTVAAASLFAAVFASHTLLAYPVVNRLGIATDEAMTATIGGTILTDTLALLVLAVVIASIDGALDAAFWLQLGVGLTLFFVGIWLLVPRLGRWFFRIHDEESYFEFLFVMAVLFICAFLAELVGVEHIIGAFLAGLALNRLIPESGPLMNRIEFVGNALFIPFFLLSVGMLVNVGVFLEGTGTLVIAASLIVMVLTTKYVAAWATGRVYGYDRDQVLGMFGLSVGQAAAALAIVQIGFEAGVPGFDQNMINAVVLMILVVSLVSPALVERAGSALVRAREHEEYDPSDTRQRILVPVSERSKYKESLLDLAFTIRNERDDEAIHTVAVVRPDANARTDAKVARAEALLEEMEAYASSAEVPIEEHTRVNHNIASGIVDSTVENRITTLVIGWDGARSRTQQVFGHTIDRVLSRTTQLALVGRVRERLNATRRIVLVLPPGIDHNDGFSEALHTVKLISEQTGAPIRGLVIDGDRAQCQRLFGLVEPDAPGEFVDLNDWDELLATLRDDVRSDDLVVCMSARRNDVGWDPRLQSLPKSISTLTNGNFVVMYPATEERADDRQFLRFS</sequence>
<evidence type="ECO:0000256" key="8">
    <source>
        <dbReference type="SAM" id="MobiDB-lite"/>
    </source>
</evidence>
<dbReference type="InterPro" id="IPR038770">
    <property type="entry name" value="Na+/solute_symporter_sf"/>
</dbReference>
<dbReference type="InterPro" id="IPR014729">
    <property type="entry name" value="Rossmann-like_a/b/a_fold"/>
</dbReference>
<dbReference type="Proteomes" id="UP000011599">
    <property type="component" value="Unassembled WGS sequence"/>
</dbReference>
<feature type="transmembrane region" description="Helical" evidence="9">
    <location>
        <begin position="359"/>
        <end position="381"/>
    </location>
</feature>
<dbReference type="PANTHER" id="PTHR43562:SF4">
    <property type="entry name" value="NA(+)_H(+) ANTIPORTER NHAS5"/>
    <property type="match status" value="1"/>
</dbReference>
<feature type="transmembrane region" description="Helical" evidence="9">
    <location>
        <begin position="88"/>
        <end position="109"/>
    </location>
</feature>
<dbReference type="eggNOG" id="arCOG00449">
    <property type="taxonomic scope" value="Archaea"/>
</dbReference>
<evidence type="ECO:0000256" key="7">
    <source>
        <dbReference type="ARBA" id="ARBA00023136"/>
    </source>
</evidence>
<evidence type="ECO:0000256" key="9">
    <source>
        <dbReference type="SAM" id="Phobius"/>
    </source>
</evidence>
<reference evidence="12 13" key="1">
    <citation type="journal article" date="2014" name="PLoS Genet.">
        <title>Phylogenetically driven sequencing of extremely halophilic archaea reveals strategies for static and dynamic osmo-response.</title>
        <authorList>
            <person name="Becker E.A."/>
            <person name="Seitzer P.M."/>
            <person name="Tritt A."/>
            <person name="Larsen D."/>
            <person name="Krusor M."/>
            <person name="Yao A.I."/>
            <person name="Wu D."/>
            <person name="Madern D."/>
            <person name="Eisen J.A."/>
            <person name="Darling A.E."/>
            <person name="Facciotti M.T."/>
        </authorList>
    </citation>
    <scope>NUCLEOTIDE SEQUENCE [LARGE SCALE GENOMIC DNA]</scope>
    <source>
        <strain evidence="12 13">GA33</strain>
    </source>
</reference>
<organism evidence="12 13">
    <name type="scientific">Natronorubrum tibetense GA33</name>
    <dbReference type="NCBI Taxonomy" id="1114856"/>
    <lineage>
        <taxon>Archaea</taxon>
        <taxon>Methanobacteriati</taxon>
        <taxon>Methanobacteriota</taxon>
        <taxon>Stenosarchaea group</taxon>
        <taxon>Halobacteria</taxon>
        <taxon>Halobacteriales</taxon>
        <taxon>Natrialbaceae</taxon>
        <taxon>Natronorubrum</taxon>
    </lineage>
</organism>
<dbReference type="InterPro" id="IPR006153">
    <property type="entry name" value="Cation/H_exchanger_TM"/>
</dbReference>
<accession>L9VFP7</accession>
<dbReference type="EMBL" id="AOHW01000053">
    <property type="protein sequence ID" value="ELY36010.1"/>
    <property type="molecule type" value="Genomic_DNA"/>
</dbReference>
<dbReference type="AlphaFoldDB" id="L9VFP7"/>
<feature type="transmembrane region" description="Helical" evidence="9">
    <location>
        <begin position="393"/>
        <end position="411"/>
    </location>
</feature>
<comment type="caution">
    <text evidence="12">The sequence shown here is derived from an EMBL/GenBank/DDBJ whole genome shotgun (WGS) entry which is preliminary data.</text>
</comment>
<comment type="subcellular location">
    <subcellularLocation>
        <location evidence="1">Membrane</location>
        <topology evidence="1">Multi-pass membrane protein</topology>
    </subcellularLocation>
</comment>
<evidence type="ECO:0000256" key="1">
    <source>
        <dbReference type="ARBA" id="ARBA00004141"/>
    </source>
</evidence>
<keyword evidence="3" id="KW-0050">Antiport</keyword>
<keyword evidence="6" id="KW-0406">Ion transport</keyword>
<protein>
    <submittedName>
        <fullName evidence="12">Sodium/hydrogen exchanger</fullName>
    </submittedName>
</protein>
<name>L9VFP7_9EURY</name>
<evidence type="ECO:0000259" key="10">
    <source>
        <dbReference type="Pfam" id="PF00582"/>
    </source>
</evidence>
<feature type="transmembrane region" description="Helical" evidence="9">
    <location>
        <begin position="63"/>
        <end position="82"/>
    </location>
</feature>
<gene>
    <name evidence="12" type="ORF">C496_22814</name>
</gene>
<dbReference type="eggNOG" id="arCOG01953">
    <property type="taxonomic scope" value="Archaea"/>
</dbReference>
<feature type="domain" description="Cation/H+ exchanger transmembrane" evidence="11">
    <location>
        <begin position="47"/>
        <end position="410"/>
    </location>
</feature>
<evidence type="ECO:0000313" key="13">
    <source>
        <dbReference type="Proteomes" id="UP000011599"/>
    </source>
</evidence>
<dbReference type="Pfam" id="PF00582">
    <property type="entry name" value="Usp"/>
    <property type="match status" value="1"/>
</dbReference>
<evidence type="ECO:0000256" key="4">
    <source>
        <dbReference type="ARBA" id="ARBA00022692"/>
    </source>
</evidence>
<keyword evidence="2" id="KW-0813">Transport</keyword>
<evidence type="ECO:0000256" key="6">
    <source>
        <dbReference type="ARBA" id="ARBA00023065"/>
    </source>
</evidence>
<dbReference type="GO" id="GO:0015297">
    <property type="term" value="F:antiporter activity"/>
    <property type="evidence" value="ECO:0007669"/>
    <property type="project" value="UniProtKB-KW"/>
</dbReference>
<dbReference type="RefSeq" id="WP_006092867.1">
    <property type="nucleotide sequence ID" value="NZ_AOHW01000053.1"/>
</dbReference>
<dbReference type="OrthoDB" id="12029at2157"/>
<dbReference type="InterPro" id="IPR006016">
    <property type="entry name" value="UspA"/>
</dbReference>
<keyword evidence="13" id="KW-1185">Reference proteome</keyword>
<dbReference type="Gene3D" id="3.40.50.620">
    <property type="entry name" value="HUPs"/>
    <property type="match status" value="1"/>
</dbReference>
<dbReference type="Gene3D" id="1.20.1530.20">
    <property type="match status" value="1"/>
</dbReference>
<feature type="transmembrane region" description="Helical" evidence="9">
    <location>
        <begin position="39"/>
        <end position="56"/>
    </location>
</feature>
<feature type="transmembrane region" description="Helical" evidence="9">
    <location>
        <begin position="179"/>
        <end position="203"/>
    </location>
</feature>
<feature type="transmembrane region" description="Helical" evidence="9">
    <location>
        <begin position="246"/>
        <end position="263"/>
    </location>
</feature>
<feature type="region of interest" description="Disordered" evidence="8">
    <location>
        <begin position="1"/>
        <end position="28"/>
    </location>
</feature>
<feature type="transmembrane region" description="Helical" evidence="9">
    <location>
        <begin position="121"/>
        <end position="142"/>
    </location>
</feature>
<evidence type="ECO:0000256" key="3">
    <source>
        <dbReference type="ARBA" id="ARBA00022449"/>
    </source>
</evidence>
<keyword evidence="4 9" id="KW-0812">Transmembrane</keyword>
<feature type="transmembrane region" description="Helical" evidence="9">
    <location>
        <begin position="327"/>
        <end position="347"/>
    </location>
</feature>
<dbReference type="SUPFAM" id="SSF52402">
    <property type="entry name" value="Adenine nucleotide alpha hydrolases-like"/>
    <property type="match status" value="1"/>
</dbReference>
<feature type="domain" description="UspA" evidence="10">
    <location>
        <begin position="433"/>
        <end position="558"/>
    </location>
</feature>
<evidence type="ECO:0000259" key="11">
    <source>
        <dbReference type="Pfam" id="PF00999"/>
    </source>
</evidence>
<dbReference type="GO" id="GO:0016020">
    <property type="term" value="C:membrane"/>
    <property type="evidence" value="ECO:0007669"/>
    <property type="project" value="UniProtKB-SubCell"/>
</dbReference>
<keyword evidence="7 9" id="KW-0472">Membrane</keyword>
<dbReference type="PATRIC" id="fig|1114856.3.peg.4717"/>
<proteinExistence type="predicted"/>
<feature type="transmembrane region" description="Helical" evidence="9">
    <location>
        <begin position="148"/>
        <end position="167"/>
    </location>
</feature>
<evidence type="ECO:0000313" key="12">
    <source>
        <dbReference type="EMBL" id="ELY36010.1"/>
    </source>
</evidence>
<dbReference type="GO" id="GO:1902600">
    <property type="term" value="P:proton transmembrane transport"/>
    <property type="evidence" value="ECO:0007669"/>
    <property type="project" value="InterPro"/>
</dbReference>
<feature type="transmembrane region" description="Helical" evidence="9">
    <location>
        <begin position="209"/>
        <end position="230"/>
    </location>
</feature>
<keyword evidence="5 9" id="KW-1133">Transmembrane helix</keyword>
<dbReference type="PANTHER" id="PTHR43562">
    <property type="entry name" value="NAPA-TYPE SODIUM/HYDROGEN ANTIPORTER"/>
    <property type="match status" value="1"/>
</dbReference>
<dbReference type="STRING" id="1114856.GCA_000383975_01441"/>